<protein>
    <submittedName>
        <fullName evidence="1">Uncharacterized protein</fullName>
    </submittedName>
</protein>
<evidence type="ECO:0000313" key="1">
    <source>
        <dbReference type="EMBL" id="ROH86228.1"/>
    </source>
</evidence>
<organism evidence="1 2">
    <name type="scientific">Pseudomethylobacillus aquaticus</name>
    <dbReference type="NCBI Taxonomy" id="2676064"/>
    <lineage>
        <taxon>Bacteria</taxon>
        <taxon>Pseudomonadati</taxon>
        <taxon>Pseudomonadota</taxon>
        <taxon>Betaproteobacteria</taxon>
        <taxon>Nitrosomonadales</taxon>
        <taxon>Methylophilaceae</taxon>
        <taxon>Pseudomethylobacillus</taxon>
    </lineage>
</organism>
<proteinExistence type="predicted"/>
<sequence length="247" mass="26875">MDILNSGWLISMSKKSGKTPQARLLALFDLLDDWLEAPQIRDNISKQTPAATPGTEMFAFLSEQARAAGALLPELLAQQLYAIAYHGLLQALCDEKPHHALLHAKKAAGALIAALTEKERRPIKAAYVATAGLMVASFVLGGWLWQSTPAVVVASANAPAPVAAMPVRVHNNPANIAEIYATMEQMRKGVCQFPEALQLPDAHKKVYLELVVQGKIPTEREDQLLAKALMEKVRCNYTPMLMANSIS</sequence>
<dbReference type="RefSeq" id="WP_123237291.1">
    <property type="nucleotide sequence ID" value="NZ_RJVP01000003.1"/>
</dbReference>
<gene>
    <name evidence="1" type="ORF">ED236_07240</name>
</gene>
<comment type="caution">
    <text evidence="1">The sequence shown here is derived from an EMBL/GenBank/DDBJ whole genome shotgun (WGS) entry which is preliminary data.</text>
</comment>
<reference evidence="1 2" key="1">
    <citation type="submission" date="2018-10" db="EMBL/GenBank/DDBJ databases">
        <authorList>
            <person name="Chen W.-M."/>
        </authorList>
    </citation>
    <scope>NUCLEOTIDE SEQUENCE [LARGE SCALE GENOMIC DNA]</scope>
    <source>
        <strain evidence="1 2">H-5</strain>
    </source>
</reference>
<dbReference type="EMBL" id="RJVP01000003">
    <property type="protein sequence ID" value="ROH86228.1"/>
    <property type="molecule type" value="Genomic_DNA"/>
</dbReference>
<dbReference type="Proteomes" id="UP000275137">
    <property type="component" value="Unassembled WGS sequence"/>
</dbReference>
<evidence type="ECO:0000313" key="2">
    <source>
        <dbReference type="Proteomes" id="UP000275137"/>
    </source>
</evidence>
<accession>A0A3N0V175</accession>
<dbReference type="AlphaFoldDB" id="A0A3N0V175"/>
<keyword evidence="2" id="KW-1185">Reference proteome</keyword>
<name>A0A3N0V175_9PROT</name>